<proteinExistence type="inferred from homology"/>
<keyword evidence="5" id="KW-0997">Cell inner membrane</keyword>
<dbReference type="GO" id="GO:0015628">
    <property type="term" value="P:protein secretion by the type II secretion system"/>
    <property type="evidence" value="ECO:0007669"/>
    <property type="project" value="InterPro"/>
</dbReference>
<dbReference type="RefSeq" id="WP_133560332.1">
    <property type="nucleotide sequence ID" value="NZ_SNZA01000001.1"/>
</dbReference>
<dbReference type="Pfam" id="PF07963">
    <property type="entry name" value="N_methyl"/>
    <property type="match status" value="1"/>
</dbReference>
<keyword evidence="7 11" id="KW-1133">Transmembrane helix</keyword>
<dbReference type="InterPro" id="IPR045584">
    <property type="entry name" value="Pilin-like"/>
</dbReference>
<evidence type="ECO:0000256" key="8">
    <source>
        <dbReference type="ARBA" id="ARBA00023136"/>
    </source>
</evidence>
<keyword evidence="8 11" id="KW-0472">Membrane</keyword>
<comment type="similarity">
    <text evidence="9">Belongs to the GSP H family.</text>
</comment>
<name>A0A4R6XC51_9GAMM</name>
<evidence type="ECO:0000256" key="6">
    <source>
        <dbReference type="ARBA" id="ARBA00022692"/>
    </source>
</evidence>
<evidence type="ECO:0000313" key="14">
    <source>
        <dbReference type="Proteomes" id="UP000295729"/>
    </source>
</evidence>
<keyword evidence="14" id="KW-1185">Reference proteome</keyword>
<evidence type="ECO:0000256" key="5">
    <source>
        <dbReference type="ARBA" id="ARBA00022519"/>
    </source>
</evidence>
<evidence type="ECO:0000256" key="10">
    <source>
        <dbReference type="ARBA" id="ARBA00030775"/>
    </source>
</evidence>
<dbReference type="SUPFAM" id="SSF54523">
    <property type="entry name" value="Pili subunits"/>
    <property type="match status" value="1"/>
</dbReference>
<evidence type="ECO:0000256" key="1">
    <source>
        <dbReference type="ARBA" id="ARBA00004377"/>
    </source>
</evidence>
<keyword evidence="4" id="KW-0488">Methylation</keyword>
<dbReference type="Pfam" id="PF12019">
    <property type="entry name" value="GspH"/>
    <property type="match status" value="1"/>
</dbReference>
<comment type="caution">
    <text evidence="13">The sequence shown here is derived from an EMBL/GenBank/DDBJ whole genome shotgun (WGS) entry which is preliminary data.</text>
</comment>
<dbReference type="GO" id="GO:0005886">
    <property type="term" value="C:plasma membrane"/>
    <property type="evidence" value="ECO:0007669"/>
    <property type="project" value="UniProtKB-SubCell"/>
</dbReference>
<dbReference type="NCBIfam" id="TIGR02532">
    <property type="entry name" value="IV_pilin_GFxxxE"/>
    <property type="match status" value="1"/>
</dbReference>
<dbReference type="EMBL" id="SNZA01000001">
    <property type="protein sequence ID" value="TDR15709.1"/>
    <property type="molecule type" value="Genomic_DNA"/>
</dbReference>
<evidence type="ECO:0000256" key="3">
    <source>
        <dbReference type="ARBA" id="ARBA00022475"/>
    </source>
</evidence>
<evidence type="ECO:0000256" key="2">
    <source>
        <dbReference type="ARBA" id="ARBA00021549"/>
    </source>
</evidence>
<dbReference type="InterPro" id="IPR022346">
    <property type="entry name" value="T2SS_GspH"/>
</dbReference>
<feature type="domain" description="General secretion pathway GspH" evidence="12">
    <location>
        <begin position="51"/>
        <end position="154"/>
    </location>
</feature>
<dbReference type="Proteomes" id="UP000295729">
    <property type="component" value="Unassembled WGS sequence"/>
</dbReference>
<keyword evidence="3" id="KW-1003">Cell membrane</keyword>
<evidence type="ECO:0000313" key="13">
    <source>
        <dbReference type="EMBL" id="TDR15709.1"/>
    </source>
</evidence>
<comment type="subcellular location">
    <subcellularLocation>
        <location evidence="1">Cell inner membrane</location>
        <topology evidence="1">Single-pass membrane protein</topology>
    </subcellularLocation>
</comment>
<dbReference type="InterPro" id="IPR012902">
    <property type="entry name" value="N_methyl_site"/>
</dbReference>
<accession>A0A4R6XC51</accession>
<feature type="transmembrane region" description="Helical" evidence="11">
    <location>
        <begin position="6"/>
        <end position="29"/>
    </location>
</feature>
<dbReference type="Gene3D" id="3.55.40.10">
    <property type="entry name" value="minor pseudopilin epsh domain"/>
    <property type="match status" value="1"/>
</dbReference>
<sequence length="169" mass="19222">MAYQYYRGFTVAEVLIVVAILSILSAGFLSTNISNAFQRWQVQNALNQDVQMLLTGITRARNLAVTSQHSIYLCGGQECDGDWSQLISLRMAESLTDINTWKLALETKMIWRGFPVSRQYIEFLPNGLSSYQNGSFYLCYDQEMARRILINQSGRAYLDTAEYSAEVCQ</sequence>
<organism evidence="13 14">
    <name type="scientific">Marinomonas communis</name>
    <dbReference type="NCBI Taxonomy" id="28254"/>
    <lineage>
        <taxon>Bacteria</taxon>
        <taxon>Pseudomonadati</taxon>
        <taxon>Pseudomonadota</taxon>
        <taxon>Gammaproteobacteria</taxon>
        <taxon>Oceanospirillales</taxon>
        <taxon>Oceanospirillaceae</taxon>
        <taxon>Marinomonas</taxon>
    </lineage>
</organism>
<keyword evidence="6 11" id="KW-0812">Transmembrane</keyword>
<gene>
    <name evidence="13" type="ORF">C8D85_1083</name>
</gene>
<evidence type="ECO:0000259" key="12">
    <source>
        <dbReference type="Pfam" id="PF12019"/>
    </source>
</evidence>
<dbReference type="GO" id="GO:0015627">
    <property type="term" value="C:type II protein secretion system complex"/>
    <property type="evidence" value="ECO:0007669"/>
    <property type="project" value="InterPro"/>
</dbReference>
<evidence type="ECO:0000256" key="11">
    <source>
        <dbReference type="SAM" id="Phobius"/>
    </source>
</evidence>
<reference evidence="13 14" key="1">
    <citation type="submission" date="2019-03" db="EMBL/GenBank/DDBJ databases">
        <title>Genomic Encyclopedia of Type Strains, Phase IV (KMG-IV): sequencing the most valuable type-strain genomes for metagenomic binning, comparative biology and taxonomic classification.</title>
        <authorList>
            <person name="Goeker M."/>
        </authorList>
    </citation>
    <scope>NUCLEOTIDE SEQUENCE [LARGE SCALE GENOMIC DNA]</scope>
    <source>
        <strain evidence="13 14">DSM 5604</strain>
    </source>
</reference>
<evidence type="ECO:0000256" key="9">
    <source>
        <dbReference type="ARBA" id="ARBA00025772"/>
    </source>
</evidence>
<protein>
    <recommendedName>
        <fullName evidence="2">Type II secretion system protein H</fullName>
    </recommendedName>
    <alternativeName>
        <fullName evidence="10">General secretion pathway protein H</fullName>
    </alternativeName>
</protein>
<dbReference type="OrthoDB" id="6078078at2"/>
<dbReference type="AlphaFoldDB" id="A0A4R6XC51"/>
<evidence type="ECO:0000256" key="4">
    <source>
        <dbReference type="ARBA" id="ARBA00022481"/>
    </source>
</evidence>
<evidence type="ECO:0000256" key="7">
    <source>
        <dbReference type="ARBA" id="ARBA00022989"/>
    </source>
</evidence>